<evidence type="ECO:0000313" key="1">
    <source>
        <dbReference type="EMBL" id="GAA2134389.1"/>
    </source>
</evidence>
<evidence type="ECO:0000313" key="2">
    <source>
        <dbReference type="Proteomes" id="UP001422759"/>
    </source>
</evidence>
<proteinExistence type="predicted"/>
<dbReference type="Proteomes" id="UP001422759">
    <property type="component" value="Unassembled WGS sequence"/>
</dbReference>
<organism evidence="1 2">
    <name type="scientific">Kitasatospora kazusensis</name>
    <dbReference type="NCBI Taxonomy" id="407974"/>
    <lineage>
        <taxon>Bacteria</taxon>
        <taxon>Bacillati</taxon>
        <taxon>Actinomycetota</taxon>
        <taxon>Actinomycetes</taxon>
        <taxon>Kitasatosporales</taxon>
        <taxon>Streptomycetaceae</taxon>
        <taxon>Kitasatospora</taxon>
    </lineage>
</organism>
<gene>
    <name evidence="1" type="ORF">GCM10009760_11700</name>
</gene>
<protein>
    <submittedName>
        <fullName evidence="1">Uncharacterized protein</fullName>
    </submittedName>
</protein>
<dbReference type="RefSeq" id="WP_344461421.1">
    <property type="nucleotide sequence ID" value="NZ_BAAANT010000004.1"/>
</dbReference>
<keyword evidence="2" id="KW-1185">Reference proteome</keyword>
<name>A0ABN2YZB5_9ACTN</name>
<sequence length="210" mass="23615">MPMEAALLESRTLRESVAGRVDVLDKVKALELLPDGLHLTARLLADYFEVGERAINAVVTRHRAELQENGYTVLKGTDLQDFLSFNMQLRKVPGAGLGIFPRRAVLNVAMLLRDSEVARRVRRYLLDAEAAVRRSRAGSSFDYAEMVDELERRLLAGTVGDRLARCEGMLLADRGLVRAMSLRLCEVAADVRAARADVAQLRRGRWVWRR</sequence>
<reference evidence="1 2" key="1">
    <citation type="journal article" date="2019" name="Int. J. Syst. Evol. Microbiol.">
        <title>The Global Catalogue of Microorganisms (GCM) 10K type strain sequencing project: providing services to taxonomists for standard genome sequencing and annotation.</title>
        <authorList>
            <consortium name="The Broad Institute Genomics Platform"/>
            <consortium name="The Broad Institute Genome Sequencing Center for Infectious Disease"/>
            <person name="Wu L."/>
            <person name="Ma J."/>
        </authorList>
    </citation>
    <scope>NUCLEOTIDE SEQUENCE [LARGE SCALE GENOMIC DNA]</scope>
    <source>
        <strain evidence="1 2">JCM 14560</strain>
    </source>
</reference>
<dbReference type="EMBL" id="BAAANT010000004">
    <property type="protein sequence ID" value="GAA2134389.1"/>
    <property type="molecule type" value="Genomic_DNA"/>
</dbReference>
<comment type="caution">
    <text evidence="1">The sequence shown here is derived from an EMBL/GenBank/DDBJ whole genome shotgun (WGS) entry which is preliminary data.</text>
</comment>
<accession>A0ABN2YZB5</accession>